<keyword evidence="3 6" id="KW-0812">Transmembrane</keyword>
<keyword evidence="9" id="KW-1185">Reference proteome</keyword>
<keyword evidence="2" id="KW-0813">Transport</keyword>
<gene>
    <name evidence="8" type="ORF">FE782_03990</name>
</gene>
<dbReference type="OrthoDB" id="9768783at2"/>
<evidence type="ECO:0000256" key="1">
    <source>
        <dbReference type="ARBA" id="ARBA00004651"/>
    </source>
</evidence>
<name>A0A5R9GE89_9BACL</name>
<feature type="transmembrane region" description="Helical" evidence="6">
    <location>
        <begin position="48"/>
        <end position="68"/>
    </location>
</feature>
<evidence type="ECO:0000256" key="3">
    <source>
        <dbReference type="ARBA" id="ARBA00022692"/>
    </source>
</evidence>
<proteinExistence type="predicted"/>
<evidence type="ECO:0000256" key="5">
    <source>
        <dbReference type="ARBA" id="ARBA00023136"/>
    </source>
</evidence>
<evidence type="ECO:0000313" key="9">
    <source>
        <dbReference type="Proteomes" id="UP000309676"/>
    </source>
</evidence>
<keyword evidence="5 6" id="KW-0472">Membrane</keyword>
<feature type="transmembrane region" description="Helical" evidence="6">
    <location>
        <begin position="357"/>
        <end position="381"/>
    </location>
</feature>
<protein>
    <submittedName>
        <fullName evidence="8">MFS transporter</fullName>
    </submittedName>
</protein>
<feature type="transmembrane region" description="Helical" evidence="6">
    <location>
        <begin position="387"/>
        <end position="408"/>
    </location>
</feature>
<reference evidence="8 9" key="1">
    <citation type="submission" date="2019-05" db="EMBL/GenBank/DDBJ databases">
        <authorList>
            <person name="Narsing Rao M.P."/>
            <person name="Li W.J."/>
        </authorList>
    </citation>
    <scope>NUCLEOTIDE SEQUENCE [LARGE SCALE GENOMIC DNA]</scope>
    <source>
        <strain evidence="8 9">SYSU_K30003</strain>
    </source>
</reference>
<dbReference type="Gene3D" id="1.20.1250.20">
    <property type="entry name" value="MFS general substrate transporter like domains"/>
    <property type="match status" value="1"/>
</dbReference>
<dbReference type="InterPro" id="IPR024671">
    <property type="entry name" value="Atg22-like"/>
</dbReference>
<dbReference type="Pfam" id="PF11700">
    <property type="entry name" value="ATG22"/>
    <property type="match status" value="1"/>
</dbReference>
<sequence length="431" mass="46503">MDQKKTVRAWVLYDWANSAYSTTMVAAVLPIFFVSVPGAGVGDAAASYWAYSQSAAMLLLVILSPILGAVADVSGSKKKLLGAFMLLGVISTALYALVGEGMLWFAVVLTLLGVVGNSGANSFYDALLPGIVKPEDRDRVSAQGYAYGYLGGGLLLAVNLMMVQKPEWFGLDDLGGIRLAFLSVAVWWLVFSIPLFRRVPETKPTTSVPMGRSVGLAFRRLGTTLRSLRNYPELLKYLIAFWLFSDGIGTIIRMATLYGENIGIGTTHLITALLITQFVGFPCAILFGKLAGRFGAKSSLYAALCIYVVITILGYFMTTALHFYLLAVMVGFVQGGSQALARSIFTRLIPVGREAEYFGFMSVWNKFAGMMGPAVFGYVNMIGSSRLGILALIAFFVLGIAVLMFVDLDKGEREAARADGDVPPRDPALSL</sequence>
<evidence type="ECO:0000259" key="7">
    <source>
        <dbReference type="PROSITE" id="PS50850"/>
    </source>
</evidence>
<dbReference type="Proteomes" id="UP000309676">
    <property type="component" value="Unassembled WGS sequence"/>
</dbReference>
<feature type="domain" description="Major facilitator superfamily (MFS) profile" evidence="7">
    <location>
        <begin position="1"/>
        <end position="411"/>
    </location>
</feature>
<feature type="transmembrane region" description="Helical" evidence="6">
    <location>
        <begin position="80"/>
        <end position="98"/>
    </location>
</feature>
<dbReference type="AlphaFoldDB" id="A0A5R9GE89"/>
<feature type="transmembrane region" description="Helical" evidence="6">
    <location>
        <begin position="262"/>
        <end position="287"/>
    </location>
</feature>
<evidence type="ECO:0000256" key="4">
    <source>
        <dbReference type="ARBA" id="ARBA00022989"/>
    </source>
</evidence>
<feature type="transmembrane region" description="Helical" evidence="6">
    <location>
        <begin position="234"/>
        <end position="256"/>
    </location>
</feature>
<dbReference type="RefSeq" id="WP_138192735.1">
    <property type="nucleotide sequence ID" value="NZ_VCIW01000002.1"/>
</dbReference>
<evidence type="ECO:0000256" key="2">
    <source>
        <dbReference type="ARBA" id="ARBA00022448"/>
    </source>
</evidence>
<keyword evidence="4 6" id="KW-1133">Transmembrane helix</keyword>
<dbReference type="PANTHER" id="PTHR23519:SF1">
    <property type="entry name" value="AUTOPHAGY-RELATED PROTEIN 22"/>
    <property type="match status" value="1"/>
</dbReference>
<dbReference type="EMBL" id="VCIW01000002">
    <property type="protein sequence ID" value="TLS53439.1"/>
    <property type="molecule type" value="Genomic_DNA"/>
</dbReference>
<feature type="transmembrane region" description="Helical" evidence="6">
    <location>
        <begin position="104"/>
        <end position="124"/>
    </location>
</feature>
<evidence type="ECO:0000256" key="6">
    <source>
        <dbReference type="SAM" id="Phobius"/>
    </source>
</evidence>
<dbReference type="InterPro" id="IPR050495">
    <property type="entry name" value="ATG22/LtaA_families"/>
</dbReference>
<dbReference type="InterPro" id="IPR036259">
    <property type="entry name" value="MFS_trans_sf"/>
</dbReference>
<dbReference type="SUPFAM" id="SSF103473">
    <property type="entry name" value="MFS general substrate transporter"/>
    <property type="match status" value="1"/>
</dbReference>
<feature type="transmembrane region" description="Helical" evidence="6">
    <location>
        <begin position="145"/>
        <end position="163"/>
    </location>
</feature>
<organism evidence="8 9">
    <name type="scientific">Paenibacillus antri</name>
    <dbReference type="NCBI Taxonomy" id="2582848"/>
    <lineage>
        <taxon>Bacteria</taxon>
        <taxon>Bacillati</taxon>
        <taxon>Bacillota</taxon>
        <taxon>Bacilli</taxon>
        <taxon>Bacillales</taxon>
        <taxon>Paenibacillaceae</taxon>
        <taxon>Paenibacillus</taxon>
    </lineage>
</organism>
<evidence type="ECO:0000313" key="8">
    <source>
        <dbReference type="EMBL" id="TLS53439.1"/>
    </source>
</evidence>
<dbReference type="GO" id="GO:0022857">
    <property type="term" value="F:transmembrane transporter activity"/>
    <property type="evidence" value="ECO:0007669"/>
    <property type="project" value="InterPro"/>
</dbReference>
<accession>A0A5R9GE89</accession>
<feature type="transmembrane region" description="Helical" evidence="6">
    <location>
        <begin position="12"/>
        <end position="36"/>
    </location>
</feature>
<dbReference type="PROSITE" id="PS50850">
    <property type="entry name" value="MFS"/>
    <property type="match status" value="1"/>
</dbReference>
<comment type="subcellular location">
    <subcellularLocation>
        <location evidence="1">Cell membrane</location>
        <topology evidence="1">Multi-pass membrane protein</topology>
    </subcellularLocation>
</comment>
<dbReference type="GO" id="GO:0005886">
    <property type="term" value="C:plasma membrane"/>
    <property type="evidence" value="ECO:0007669"/>
    <property type="project" value="UniProtKB-SubCell"/>
</dbReference>
<feature type="transmembrane region" description="Helical" evidence="6">
    <location>
        <begin position="299"/>
        <end position="317"/>
    </location>
</feature>
<feature type="transmembrane region" description="Helical" evidence="6">
    <location>
        <begin position="175"/>
        <end position="196"/>
    </location>
</feature>
<comment type="caution">
    <text evidence="8">The sequence shown here is derived from an EMBL/GenBank/DDBJ whole genome shotgun (WGS) entry which is preliminary data.</text>
</comment>
<dbReference type="PANTHER" id="PTHR23519">
    <property type="entry name" value="AUTOPHAGY-RELATED PROTEIN 22"/>
    <property type="match status" value="1"/>
</dbReference>
<dbReference type="InterPro" id="IPR020846">
    <property type="entry name" value="MFS_dom"/>
</dbReference>